<dbReference type="EMBL" id="AP028911">
    <property type="protein sequence ID" value="BES92492.1"/>
    <property type="molecule type" value="Genomic_DNA"/>
</dbReference>
<protein>
    <submittedName>
        <fullName evidence="2">Uncharacterized protein</fullName>
    </submittedName>
</protein>
<gene>
    <name evidence="2" type="ORF">NTJ_05301</name>
</gene>
<feature type="compositionally biased region" description="Polar residues" evidence="1">
    <location>
        <begin position="32"/>
        <end position="44"/>
    </location>
</feature>
<evidence type="ECO:0000256" key="1">
    <source>
        <dbReference type="SAM" id="MobiDB-lite"/>
    </source>
</evidence>
<name>A0ABN7AMG6_9HEMI</name>
<dbReference type="Proteomes" id="UP001307889">
    <property type="component" value="Chromosome 3"/>
</dbReference>
<accession>A0ABN7AMG6</accession>
<organism evidence="2 3">
    <name type="scientific">Nesidiocoris tenuis</name>
    <dbReference type="NCBI Taxonomy" id="355587"/>
    <lineage>
        <taxon>Eukaryota</taxon>
        <taxon>Metazoa</taxon>
        <taxon>Ecdysozoa</taxon>
        <taxon>Arthropoda</taxon>
        <taxon>Hexapoda</taxon>
        <taxon>Insecta</taxon>
        <taxon>Pterygota</taxon>
        <taxon>Neoptera</taxon>
        <taxon>Paraneoptera</taxon>
        <taxon>Hemiptera</taxon>
        <taxon>Heteroptera</taxon>
        <taxon>Panheteroptera</taxon>
        <taxon>Cimicomorpha</taxon>
        <taxon>Miridae</taxon>
        <taxon>Dicyphina</taxon>
        <taxon>Nesidiocoris</taxon>
    </lineage>
</organism>
<feature type="region of interest" description="Disordered" evidence="1">
    <location>
        <begin position="22"/>
        <end position="51"/>
    </location>
</feature>
<evidence type="ECO:0000313" key="2">
    <source>
        <dbReference type="EMBL" id="BES92492.1"/>
    </source>
</evidence>
<reference evidence="2 3" key="1">
    <citation type="submission" date="2023-09" db="EMBL/GenBank/DDBJ databases">
        <title>Nesidiocoris tenuis whole genome shotgun sequence.</title>
        <authorList>
            <person name="Shibata T."/>
            <person name="Shimoda M."/>
            <person name="Kobayashi T."/>
            <person name="Uehara T."/>
        </authorList>
    </citation>
    <scope>NUCLEOTIDE SEQUENCE [LARGE SCALE GENOMIC DNA]</scope>
    <source>
        <strain evidence="2 3">Japan</strain>
    </source>
</reference>
<evidence type="ECO:0000313" key="3">
    <source>
        <dbReference type="Proteomes" id="UP001307889"/>
    </source>
</evidence>
<proteinExistence type="predicted"/>
<keyword evidence="3" id="KW-1185">Reference proteome</keyword>
<feature type="compositionally biased region" description="Low complexity" evidence="1">
    <location>
        <begin position="22"/>
        <end position="31"/>
    </location>
</feature>
<sequence>MGTFQEHHLARSQEFLRQFVSGVAGSRRSGSNTANRRQATNPTDRSAPRSIIHERITADSPSSNQMSLSLSARCALKPPSHSNEPEYAMRFAPSLMARISVMLLLNLKRTSGQI</sequence>